<reference evidence="3 4" key="1">
    <citation type="journal article" date="2020" name="IScience">
        <title>Genome Sequencing of the Endangered Kingdonia uniflora (Circaeasteraceae, Ranunculales) Reveals Potential Mechanisms of Evolutionary Specialization.</title>
        <authorList>
            <person name="Sun Y."/>
            <person name="Deng T."/>
            <person name="Zhang A."/>
            <person name="Moore M.J."/>
            <person name="Landis J.B."/>
            <person name="Lin N."/>
            <person name="Zhang H."/>
            <person name="Zhang X."/>
            <person name="Huang J."/>
            <person name="Zhang X."/>
            <person name="Sun H."/>
            <person name="Wang H."/>
        </authorList>
    </citation>
    <scope>NUCLEOTIDE SEQUENCE [LARGE SCALE GENOMIC DNA]</scope>
    <source>
        <strain evidence="3">TB1705</strain>
        <tissue evidence="3">Leaf</tissue>
    </source>
</reference>
<keyword evidence="2" id="KW-0472">Membrane</keyword>
<name>A0A7J7NIH6_9MAGN</name>
<keyword evidence="2" id="KW-1133">Transmembrane helix</keyword>
<keyword evidence="1" id="KW-0175">Coiled coil</keyword>
<gene>
    <name evidence="3" type="ORF">GIB67_030670</name>
</gene>
<dbReference type="InterPro" id="IPR040346">
    <property type="entry name" value="GEX1/Brambleberry"/>
</dbReference>
<keyword evidence="4" id="KW-1185">Reference proteome</keyword>
<comment type="caution">
    <text evidence="3">The sequence shown here is derived from an EMBL/GenBank/DDBJ whole genome shotgun (WGS) entry which is preliminary data.</text>
</comment>
<feature type="transmembrane region" description="Helical" evidence="2">
    <location>
        <begin position="434"/>
        <end position="451"/>
    </location>
</feature>
<feature type="transmembrane region" description="Helical" evidence="2">
    <location>
        <begin position="494"/>
        <end position="516"/>
    </location>
</feature>
<feature type="coiled-coil region" evidence="1">
    <location>
        <begin position="276"/>
        <end position="310"/>
    </location>
</feature>
<evidence type="ECO:0000256" key="2">
    <source>
        <dbReference type="SAM" id="Phobius"/>
    </source>
</evidence>
<feature type="transmembrane region" description="Helical" evidence="2">
    <location>
        <begin position="463"/>
        <end position="482"/>
    </location>
</feature>
<evidence type="ECO:0000313" key="4">
    <source>
        <dbReference type="Proteomes" id="UP000541444"/>
    </source>
</evidence>
<dbReference type="EMBL" id="JACGCM010000767">
    <property type="protein sequence ID" value="KAF6166977.1"/>
    <property type="molecule type" value="Genomic_DNA"/>
</dbReference>
<dbReference type="PANTHER" id="PTHR33538:SF2">
    <property type="entry name" value="PROTEIN GAMETE EXPRESSED 1"/>
    <property type="match status" value="1"/>
</dbReference>
<dbReference type="AlphaFoldDB" id="A0A7J7NIH6"/>
<accession>A0A7J7NIH6</accession>
<evidence type="ECO:0000313" key="3">
    <source>
        <dbReference type="EMBL" id="KAF6166977.1"/>
    </source>
</evidence>
<dbReference type="OrthoDB" id="377549at2759"/>
<feature type="coiled-coil region" evidence="1">
    <location>
        <begin position="174"/>
        <end position="215"/>
    </location>
</feature>
<keyword evidence="2" id="KW-0812">Transmembrane</keyword>
<proteinExistence type="predicted"/>
<feature type="non-terminal residue" evidence="3">
    <location>
        <position position="1"/>
    </location>
</feature>
<protein>
    <recommendedName>
        <fullName evidence="5">Protein GAMETE EXPRESSED 1</fullName>
    </recommendedName>
</protein>
<dbReference type="PANTHER" id="PTHR33538">
    <property type="entry name" value="PROTEIN GAMETE EXPRESSED 1"/>
    <property type="match status" value="1"/>
</dbReference>
<dbReference type="Proteomes" id="UP000541444">
    <property type="component" value="Unassembled WGS sequence"/>
</dbReference>
<organism evidence="3 4">
    <name type="scientific">Kingdonia uniflora</name>
    <dbReference type="NCBI Taxonomy" id="39325"/>
    <lineage>
        <taxon>Eukaryota</taxon>
        <taxon>Viridiplantae</taxon>
        <taxon>Streptophyta</taxon>
        <taxon>Embryophyta</taxon>
        <taxon>Tracheophyta</taxon>
        <taxon>Spermatophyta</taxon>
        <taxon>Magnoliopsida</taxon>
        <taxon>Ranunculales</taxon>
        <taxon>Circaeasteraceae</taxon>
        <taxon>Kingdonia</taxon>
    </lineage>
</organism>
<sequence>CKSCGDQKTENMALISSMLCLLMIVSLSQANLSYSWGWFSSGPKPHSNNNRAISNGFAAEFSMDTNTNPKGLQLVENAKQRMLSPMSCWKNAYMNLFAGCSVIIADKEKQSRLGWLLSDCFQKESGRPPFPKCDTNGPMIKCLRNLNENAHTIYLQFYLETNAICHHLQAETFKDETERLVNDLRKSAVFTEEKLVNMEERSEQILENSNQIQNSVTGIDLQIEQVAQTSKNVGDQIDTVLKYSNDIFEQAKEIAGSQLELKGGQVEMREKLEEGMVMLNDSYQSLGQEIENLRTKAVEIEREINVVSESMALKMKSLEHKADDIVSVAGISLDKQKELLDGQSSALEGLQFLSKALLDSRSTLERLAEFGHKQQEGLRQQQEELQQAHDHLVENSKSILAAQEVFESKQANIFKALDKLFTLHNTILLESRSIKAFFFYSLAIFMLYMLTSAKQTYGVRARLYLGLCATFLLEFMLVRVGGDLDQQAWIASKILIARSSFLVIAAIQILHSIFTFRDYEVLNHNMLVSLIEKVKAMEQHKYLPLDMESDDESDIDMLSWIDQELPEEVDNRKDPDYMYQEEIGENSIATSSLSRKYDLRPRLRQ</sequence>
<evidence type="ECO:0000256" key="1">
    <source>
        <dbReference type="SAM" id="Coils"/>
    </source>
</evidence>
<evidence type="ECO:0008006" key="5">
    <source>
        <dbReference type="Google" id="ProtNLM"/>
    </source>
</evidence>
<feature type="transmembrane region" description="Helical" evidence="2">
    <location>
        <begin position="12"/>
        <end position="39"/>
    </location>
</feature>